<gene>
    <name evidence="1" type="ORF">GTW20_25505</name>
</gene>
<evidence type="ECO:0000313" key="2">
    <source>
        <dbReference type="Proteomes" id="UP000467124"/>
    </source>
</evidence>
<reference evidence="1 2" key="1">
    <citation type="journal article" date="2019" name="Nat. Commun.">
        <title>The antimicrobial potential of Streptomyces from insect microbiomes.</title>
        <authorList>
            <person name="Chevrette M.G."/>
            <person name="Carlson C.M."/>
            <person name="Ortega H.E."/>
            <person name="Thomas C."/>
            <person name="Ananiev G.E."/>
            <person name="Barns K.J."/>
            <person name="Book A.J."/>
            <person name="Cagnazzo J."/>
            <person name="Carlos C."/>
            <person name="Flanigan W."/>
            <person name="Grubbs K.J."/>
            <person name="Horn H.A."/>
            <person name="Hoffmann F.M."/>
            <person name="Klassen J.L."/>
            <person name="Knack J.J."/>
            <person name="Lewin G.R."/>
            <person name="McDonald B.R."/>
            <person name="Muller L."/>
            <person name="Melo W.G.P."/>
            <person name="Pinto-Tomas A.A."/>
            <person name="Schmitz A."/>
            <person name="Wendt-Pienkowski E."/>
            <person name="Wildman S."/>
            <person name="Zhao M."/>
            <person name="Zhang F."/>
            <person name="Bugni T.S."/>
            <person name="Andes D.R."/>
            <person name="Pupo M.T."/>
            <person name="Currie C.R."/>
        </authorList>
    </citation>
    <scope>NUCLEOTIDE SEQUENCE [LARGE SCALE GENOMIC DNA]</scope>
    <source>
        <strain evidence="1 2">SID5840</strain>
    </source>
</reference>
<protein>
    <submittedName>
        <fullName evidence="1">Uncharacterized protein</fullName>
    </submittedName>
</protein>
<dbReference type="AlphaFoldDB" id="A0A7K2J088"/>
<accession>A0A7K2J088</accession>
<comment type="caution">
    <text evidence="1">The sequence shown here is derived from an EMBL/GenBank/DDBJ whole genome shotgun (WGS) entry which is preliminary data.</text>
</comment>
<proteinExistence type="predicted"/>
<dbReference type="Proteomes" id="UP000467124">
    <property type="component" value="Unassembled WGS sequence"/>
</dbReference>
<name>A0A7K2J088_9ACTN</name>
<organism evidence="1 2">
    <name type="scientific">Nocardiopsis alba</name>
    <dbReference type="NCBI Taxonomy" id="53437"/>
    <lineage>
        <taxon>Bacteria</taxon>
        <taxon>Bacillati</taxon>
        <taxon>Actinomycetota</taxon>
        <taxon>Actinomycetes</taxon>
        <taxon>Streptosporangiales</taxon>
        <taxon>Nocardiopsidaceae</taxon>
        <taxon>Nocardiopsis</taxon>
    </lineage>
</organism>
<dbReference type="EMBL" id="WWHY01000001">
    <property type="protein sequence ID" value="MYR35526.1"/>
    <property type="molecule type" value="Genomic_DNA"/>
</dbReference>
<evidence type="ECO:0000313" key="1">
    <source>
        <dbReference type="EMBL" id="MYR35526.1"/>
    </source>
</evidence>
<sequence length="206" mass="22818">MGNFGSSVRLAAVGLSAVFVLTACSSSGVEFDFTEPLMEPAEAIRFEVPDELVEMDQEYAERRLLDSVTVSATEAEDPSECAVRYEFGYTDELFERLVEFSEQYYDERPPQDAAYYAFTRVSADGSEMEEDYSSAVVQVKCALSPSDDENTVEVRLVNTFDDGDVSLGASAFVKAEVSVMQSGELFIQNYEVDGWQLDSNGNWVKG</sequence>